<accession>A0A9R1W4C8</accession>
<keyword evidence="2" id="KW-1185">Reference proteome</keyword>
<evidence type="ECO:0000313" key="2">
    <source>
        <dbReference type="Proteomes" id="UP000235145"/>
    </source>
</evidence>
<dbReference type="PANTHER" id="PTHR33116">
    <property type="entry name" value="REVERSE TRANSCRIPTASE ZINC-BINDING DOMAIN-CONTAINING PROTEIN-RELATED-RELATED"/>
    <property type="match status" value="1"/>
</dbReference>
<organism evidence="1 2">
    <name type="scientific">Lactuca sativa</name>
    <name type="common">Garden lettuce</name>
    <dbReference type="NCBI Taxonomy" id="4236"/>
    <lineage>
        <taxon>Eukaryota</taxon>
        <taxon>Viridiplantae</taxon>
        <taxon>Streptophyta</taxon>
        <taxon>Embryophyta</taxon>
        <taxon>Tracheophyta</taxon>
        <taxon>Spermatophyta</taxon>
        <taxon>Magnoliopsida</taxon>
        <taxon>eudicotyledons</taxon>
        <taxon>Gunneridae</taxon>
        <taxon>Pentapetalae</taxon>
        <taxon>asterids</taxon>
        <taxon>campanulids</taxon>
        <taxon>Asterales</taxon>
        <taxon>Asteraceae</taxon>
        <taxon>Cichorioideae</taxon>
        <taxon>Cichorieae</taxon>
        <taxon>Lactucinae</taxon>
        <taxon>Lactuca</taxon>
    </lineage>
</organism>
<name>A0A9R1W4C8_LACSA</name>
<dbReference type="EMBL" id="NBSK02000003">
    <property type="protein sequence ID" value="KAJ0217183.1"/>
    <property type="molecule type" value="Genomic_DNA"/>
</dbReference>
<evidence type="ECO:0000313" key="1">
    <source>
        <dbReference type="EMBL" id="KAJ0217183.1"/>
    </source>
</evidence>
<protein>
    <recommendedName>
        <fullName evidence="3">Reverse transcriptase zinc-binding domain-containing protein</fullName>
    </recommendedName>
</protein>
<evidence type="ECO:0008006" key="3">
    <source>
        <dbReference type="Google" id="ProtNLM"/>
    </source>
</evidence>
<proteinExistence type="predicted"/>
<dbReference type="PANTHER" id="PTHR33116:SF79">
    <property type="entry name" value="REVERSE TRANSCRIPTASE DOMAIN, ZINC FINGER, CCHC-TYPE-RELATED"/>
    <property type="match status" value="1"/>
</dbReference>
<comment type="caution">
    <text evidence="1">The sequence shown here is derived from an EMBL/GenBank/DDBJ whole genome shotgun (WGS) entry which is preliminary data.</text>
</comment>
<reference evidence="1 2" key="1">
    <citation type="journal article" date="2017" name="Nat. Commun.">
        <title>Genome assembly with in vitro proximity ligation data and whole-genome triplication in lettuce.</title>
        <authorList>
            <person name="Reyes-Chin-Wo S."/>
            <person name="Wang Z."/>
            <person name="Yang X."/>
            <person name="Kozik A."/>
            <person name="Arikit S."/>
            <person name="Song C."/>
            <person name="Xia L."/>
            <person name="Froenicke L."/>
            <person name="Lavelle D.O."/>
            <person name="Truco M.J."/>
            <person name="Xia R."/>
            <person name="Zhu S."/>
            <person name="Xu C."/>
            <person name="Xu H."/>
            <person name="Xu X."/>
            <person name="Cox K."/>
            <person name="Korf I."/>
            <person name="Meyers B.C."/>
            <person name="Michelmore R.W."/>
        </authorList>
    </citation>
    <scope>NUCLEOTIDE SEQUENCE [LARGE SCALE GENOMIC DNA]</scope>
    <source>
        <strain evidence="2">cv. Salinas</strain>
        <tissue evidence="1">Seedlings</tissue>
    </source>
</reference>
<dbReference type="AlphaFoldDB" id="A0A9R1W4C8"/>
<sequence>MTSLSPSITPVVLKEACDHGIFKGVNFQGNDPCISHLFYADDALFLGEWSKANINDLARILRCFYASLGLKVNFCKSQVFGIAASQQQVNRWARLLGCELSSLPFIYLGVSVGANMKLKKHWRPILNRFNSKLSEWKARNLSFGERDLPLSKVDRIPSTVNLLRRGISSMDKYCSYCGGVEETTDHLLCGCRAACTLTDLVFRWYGIQHSNFSYTSEVLEFVYNWGSCLNRRRMLIGICYGMLWCIWRARNDRVFNNIKTNPERVLGRPLEVISRSWTDCMLFLHFGVCGIFSMDVNGSLEVRSEVATSDLEWRRIREHESPCVGVFSEACMSQTLVISE</sequence>
<dbReference type="Proteomes" id="UP000235145">
    <property type="component" value="Unassembled WGS sequence"/>
</dbReference>
<gene>
    <name evidence="1" type="ORF">LSAT_V11C300125490</name>
</gene>